<evidence type="ECO:0000256" key="7">
    <source>
        <dbReference type="ARBA" id="ARBA00022824"/>
    </source>
</evidence>
<evidence type="ECO:0000256" key="13">
    <source>
        <dbReference type="ARBA" id="ARBA00023136"/>
    </source>
</evidence>
<sequence length="364" mass="42354">MAEQQLRNTLMDFLCCNVCGGTLKNPVSLGCNHSFCQICLSDFWKEQIDEKCPLCKRKSSKNRLINFSLKELADCYDATTQRHNVEDEQSDECPNPTIQPGHPKLQQMLRKRSTKEEGLTRPGRVELDEDLVDWNKPLAWQVGHLGSKYDKWVHKPVDRPIRLFESEFLEARTKAAWYWVPICWVPVVICLTLYCWTLLSKSDNSVPIHKYGVPLVLTLGGLFLWLFLTYWIHFLFHTPLKRNYYMITIHFILHGQHHKNPNDNSRLVFPPSLAFLLMGILYWALSWLLPEVLALSLLLGVICGYVLNDLVHYYLHHGSPSEGSWFYFIRNSHIKHHFENPDKGLGITTTVFDSLFETDIPQMH</sequence>
<gene>
    <name evidence="18" type="ORF">AALO_G00158390</name>
</gene>
<keyword evidence="4 16" id="KW-0812">Transmembrane</keyword>
<feature type="transmembrane region" description="Helical" evidence="16">
    <location>
        <begin position="211"/>
        <end position="236"/>
    </location>
</feature>
<dbReference type="InterPro" id="IPR006694">
    <property type="entry name" value="Fatty_acid_hydroxylase"/>
</dbReference>
<evidence type="ECO:0000256" key="6">
    <source>
        <dbReference type="ARBA" id="ARBA00022771"/>
    </source>
</evidence>
<evidence type="ECO:0000256" key="11">
    <source>
        <dbReference type="ARBA" id="ARBA00023002"/>
    </source>
</evidence>
<dbReference type="PROSITE" id="PS00518">
    <property type="entry name" value="ZF_RING_1"/>
    <property type="match status" value="1"/>
</dbReference>
<evidence type="ECO:0000313" key="19">
    <source>
        <dbReference type="Proteomes" id="UP000823561"/>
    </source>
</evidence>
<feature type="transmembrane region" description="Helical" evidence="16">
    <location>
        <begin position="292"/>
        <end position="315"/>
    </location>
</feature>
<accession>A0AAV6GHL7</accession>
<dbReference type="GO" id="GO:0005789">
    <property type="term" value="C:endoplasmic reticulum membrane"/>
    <property type="evidence" value="ECO:0007669"/>
    <property type="project" value="UniProtKB-SubCell"/>
</dbReference>
<dbReference type="GO" id="GO:0080132">
    <property type="term" value="F:fatty acid 2-hydroxylase activity"/>
    <property type="evidence" value="ECO:0007669"/>
    <property type="project" value="InterPro"/>
</dbReference>
<feature type="transmembrane region" description="Helical" evidence="16">
    <location>
        <begin position="267"/>
        <end position="286"/>
    </location>
</feature>
<dbReference type="Proteomes" id="UP000823561">
    <property type="component" value="Chromosome 11"/>
</dbReference>
<feature type="domain" description="RING-type" evidence="17">
    <location>
        <begin position="16"/>
        <end position="56"/>
    </location>
</feature>
<dbReference type="InterPro" id="IPR014430">
    <property type="entry name" value="Scs7"/>
</dbReference>
<keyword evidence="10 16" id="KW-1133">Transmembrane helix</keyword>
<reference evidence="18" key="1">
    <citation type="submission" date="2020-10" db="EMBL/GenBank/DDBJ databases">
        <title>Chromosome-scale genome assembly of the Allis shad, Alosa alosa.</title>
        <authorList>
            <person name="Margot Z."/>
            <person name="Christophe K."/>
            <person name="Cabau C."/>
            <person name="Louis A."/>
            <person name="Berthelot C."/>
            <person name="Parey E."/>
            <person name="Roest Crollius H."/>
            <person name="Montfort J."/>
            <person name="Robinson-Rechavi M."/>
            <person name="Bucao C."/>
            <person name="Bouchez O."/>
            <person name="Gislard M."/>
            <person name="Lluch J."/>
            <person name="Milhes M."/>
            <person name="Lampietro C."/>
            <person name="Lopez Roques C."/>
            <person name="Donnadieu C."/>
            <person name="Braasch I."/>
            <person name="Desvignes T."/>
            <person name="Postlethwait J."/>
            <person name="Bobe J."/>
            <person name="Guiguen Y."/>
        </authorList>
    </citation>
    <scope>NUCLEOTIDE SEQUENCE</scope>
    <source>
        <strain evidence="18">M-15738</strain>
        <tissue evidence="18">Blood</tissue>
    </source>
</reference>
<keyword evidence="5" id="KW-0479">Metal-binding</keyword>
<dbReference type="SUPFAM" id="SSF57850">
    <property type="entry name" value="RING/U-box"/>
    <property type="match status" value="1"/>
</dbReference>
<keyword evidence="14" id="KW-0275">Fatty acid biosynthesis</keyword>
<evidence type="ECO:0000256" key="10">
    <source>
        <dbReference type="ARBA" id="ARBA00022989"/>
    </source>
</evidence>
<keyword evidence="8" id="KW-0276">Fatty acid metabolism</keyword>
<dbReference type="GO" id="GO:0008270">
    <property type="term" value="F:zinc ion binding"/>
    <property type="evidence" value="ECO:0007669"/>
    <property type="project" value="UniProtKB-KW"/>
</dbReference>
<dbReference type="GO" id="GO:0006633">
    <property type="term" value="P:fatty acid biosynthetic process"/>
    <property type="evidence" value="ECO:0007669"/>
    <property type="project" value="UniProtKB-KW"/>
</dbReference>
<dbReference type="PANTHER" id="PTHR12863:SF1">
    <property type="entry name" value="FATTY ACID 2-HYDROXYLASE"/>
    <property type="match status" value="1"/>
</dbReference>
<keyword evidence="12" id="KW-0443">Lipid metabolism</keyword>
<dbReference type="Pfam" id="PF15227">
    <property type="entry name" value="zf-C3HC4_4"/>
    <property type="match status" value="1"/>
</dbReference>
<evidence type="ECO:0000256" key="3">
    <source>
        <dbReference type="ARBA" id="ARBA00022516"/>
    </source>
</evidence>
<evidence type="ECO:0000256" key="2">
    <source>
        <dbReference type="ARBA" id="ARBA00004477"/>
    </source>
</evidence>
<dbReference type="SMART" id="SM00184">
    <property type="entry name" value="RING"/>
    <property type="match status" value="1"/>
</dbReference>
<keyword evidence="6 15" id="KW-0863">Zinc-finger</keyword>
<dbReference type="AlphaFoldDB" id="A0AAV6GHL7"/>
<evidence type="ECO:0000256" key="9">
    <source>
        <dbReference type="ARBA" id="ARBA00022833"/>
    </source>
</evidence>
<feature type="transmembrane region" description="Helical" evidence="16">
    <location>
        <begin position="176"/>
        <end position="199"/>
    </location>
</feature>
<dbReference type="InterPro" id="IPR001841">
    <property type="entry name" value="Znf_RING"/>
</dbReference>
<evidence type="ECO:0000256" key="8">
    <source>
        <dbReference type="ARBA" id="ARBA00022832"/>
    </source>
</evidence>
<protein>
    <recommendedName>
        <fullName evidence="17">RING-type domain-containing protein</fullName>
    </recommendedName>
</protein>
<proteinExistence type="predicted"/>
<name>A0AAV6GHL7_9TELE</name>
<dbReference type="InterPro" id="IPR017907">
    <property type="entry name" value="Znf_RING_CS"/>
</dbReference>
<keyword evidence="13 16" id="KW-0472">Membrane</keyword>
<comment type="subcellular location">
    <subcellularLocation>
        <location evidence="2">Endoplasmic reticulum membrane</location>
        <topology evidence="2">Multi-pass membrane protein</topology>
    </subcellularLocation>
</comment>
<keyword evidence="3" id="KW-0444">Lipid biosynthesis</keyword>
<evidence type="ECO:0000256" key="4">
    <source>
        <dbReference type="ARBA" id="ARBA00022692"/>
    </source>
</evidence>
<dbReference type="InterPro" id="IPR013083">
    <property type="entry name" value="Znf_RING/FYVE/PHD"/>
</dbReference>
<keyword evidence="9" id="KW-0862">Zinc</keyword>
<evidence type="ECO:0000256" key="5">
    <source>
        <dbReference type="ARBA" id="ARBA00022723"/>
    </source>
</evidence>
<evidence type="ECO:0000259" key="17">
    <source>
        <dbReference type="PROSITE" id="PS50089"/>
    </source>
</evidence>
<dbReference type="Pfam" id="PF04116">
    <property type="entry name" value="FA_hydroxylase"/>
    <property type="match status" value="1"/>
</dbReference>
<evidence type="ECO:0000256" key="14">
    <source>
        <dbReference type="ARBA" id="ARBA00023160"/>
    </source>
</evidence>
<evidence type="ECO:0000256" key="15">
    <source>
        <dbReference type="PROSITE-ProRule" id="PRU00175"/>
    </source>
</evidence>
<dbReference type="Gene3D" id="3.30.40.10">
    <property type="entry name" value="Zinc/RING finger domain, C3HC4 (zinc finger)"/>
    <property type="match status" value="1"/>
</dbReference>
<evidence type="ECO:0000256" key="12">
    <source>
        <dbReference type="ARBA" id="ARBA00023098"/>
    </source>
</evidence>
<dbReference type="EMBL" id="JADWDJ010000011">
    <property type="protein sequence ID" value="KAG5274029.1"/>
    <property type="molecule type" value="Genomic_DNA"/>
</dbReference>
<keyword evidence="19" id="KW-1185">Reference proteome</keyword>
<dbReference type="PANTHER" id="PTHR12863">
    <property type="entry name" value="FATTY ACID HYDROXYLASE"/>
    <property type="match status" value="1"/>
</dbReference>
<dbReference type="GO" id="GO:0005506">
    <property type="term" value="F:iron ion binding"/>
    <property type="evidence" value="ECO:0007669"/>
    <property type="project" value="InterPro"/>
</dbReference>
<keyword evidence="7" id="KW-0256">Endoplasmic reticulum</keyword>
<comment type="caution">
    <text evidence="18">The sequence shown here is derived from an EMBL/GenBank/DDBJ whole genome shotgun (WGS) entry which is preliminary data.</text>
</comment>
<comment type="cofactor">
    <cofactor evidence="1">
        <name>Zn(2+)</name>
        <dbReference type="ChEBI" id="CHEBI:29105"/>
    </cofactor>
</comment>
<evidence type="ECO:0000256" key="1">
    <source>
        <dbReference type="ARBA" id="ARBA00001947"/>
    </source>
</evidence>
<dbReference type="PROSITE" id="PS50089">
    <property type="entry name" value="ZF_RING_2"/>
    <property type="match status" value="1"/>
</dbReference>
<evidence type="ECO:0000313" key="18">
    <source>
        <dbReference type="EMBL" id="KAG5274029.1"/>
    </source>
</evidence>
<keyword evidence="11" id="KW-0560">Oxidoreductase</keyword>
<evidence type="ECO:0000256" key="16">
    <source>
        <dbReference type="SAM" id="Phobius"/>
    </source>
</evidence>
<organism evidence="18 19">
    <name type="scientific">Alosa alosa</name>
    <name type="common">allis shad</name>
    <dbReference type="NCBI Taxonomy" id="278164"/>
    <lineage>
        <taxon>Eukaryota</taxon>
        <taxon>Metazoa</taxon>
        <taxon>Chordata</taxon>
        <taxon>Craniata</taxon>
        <taxon>Vertebrata</taxon>
        <taxon>Euteleostomi</taxon>
        <taxon>Actinopterygii</taxon>
        <taxon>Neopterygii</taxon>
        <taxon>Teleostei</taxon>
        <taxon>Clupei</taxon>
        <taxon>Clupeiformes</taxon>
        <taxon>Clupeoidei</taxon>
        <taxon>Clupeidae</taxon>
        <taxon>Alosa</taxon>
    </lineage>
</organism>